<dbReference type="Proteomes" id="UP000664521">
    <property type="component" value="Unassembled WGS sequence"/>
</dbReference>
<feature type="compositionally biased region" description="Polar residues" evidence="1">
    <location>
        <begin position="37"/>
        <end position="51"/>
    </location>
</feature>
<feature type="domain" description="BRCT" evidence="2">
    <location>
        <begin position="136"/>
        <end position="242"/>
    </location>
</feature>
<dbReference type="AlphaFoldDB" id="A0A8H3FFD1"/>
<name>A0A8H3FFD1_9LECA</name>
<dbReference type="PANTHER" id="PTHR45990:SF1">
    <property type="entry name" value="DNA REPAIR PROTEIN REV1"/>
    <property type="match status" value="1"/>
</dbReference>
<dbReference type="SMART" id="SM00292">
    <property type="entry name" value="BRCT"/>
    <property type="match status" value="1"/>
</dbReference>
<feature type="compositionally biased region" description="Basic and acidic residues" evidence="1">
    <location>
        <begin position="113"/>
        <end position="131"/>
    </location>
</feature>
<feature type="region of interest" description="Disordered" evidence="1">
    <location>
        <begin position="1"/>
        <end position="88"/>
    </location>
</feature>
<dbReference type="Pfam" id="PF12738">
    <property type="entry name" value="PTCB-BRCT"/>
    <property type="match status" value="1"/>
</dbReference>
<dbReference type="GO" id="GO:0003887">
    <property type="term" value="F:DNA-directed DNA polymerase activity"/>
    <property type="evidence" value="ECO:0007669"/>
    <property type="project" value="TreeGrafter"/>
</dbReference>
<gene>
    <name evidence="3" type="ORF">HETSPECPRED_005526</name>
</gene>
<reference evidence="3" key="1">
    <citation type="submission" date="2021-03" db="EMBL/GenBank/DDBJ databases">
        <authorList>
            <person name="Tagirdzhanova G."/>
        </authorList>
    </citation>
    <scope>NUCLEOTIDE SEQUENCE</scope>
</reference>
<evidence type="ECO:0000313" key="3">
    <source>
        <dbReference type="EMBL" id="CAF9924207.1"/>
    </source>
</evidence>
<proteinExistence type="predicted"/>
<dbReference type="GO" id="GO:0005634">
    <property type="term" value="C:nucleus"/>
    <property type="evidence" value="ECO:0007669"/>
    <property type="project" value="TreeGrafter"/>
</dbReference>
<dbReference type="Gene3D" id="3.40.50.10190">
    <property type="entry name" value="BRCT domain"/>
    <property type="match status" value="1"/>
</dbReference>
<sequence>MAPPHPTHPPAANPSRKLFDPWNSSSTGHQRADNRLAGSTSWRVSRTTKLAQQFKAGPGGGMRLHDTVGAGSKDFGKDGRKENGDWEKGAVGLREKGWQDVRGLLGAGQKPVAPDREVPEKLQPAERTQDEMKCPAQKKIFTDLCIYINGSTSPMVGDHKLKQLLAQHGARISIALRRRSVTHVILGTPNGATGGAGGGLAAGKIQKEIKRIRGCGVKYVGVEWALESIKAGKRLPEAQFSNMSTAPKGQKSVYAMFQKADSKSDREAATTV</sequence>
<protein>
    <recommendedName>
        <fullName evidence="2">BRCT domain-containing protein</fullName>
    </recommendedName>
</protein>
<dbReference type="PROSITE" id="PS50172">
    <property type="entry name" value="BRCT"/>
    <property type="match status" value="1"/>
</dbReference>
<dbReference type="PANTHER" id="PTHR45990">
    <property type="entry name" value="DNA REPAIR PROTEIN REV1"/>
    <property type="match status" value="1"/>
</dbReference>
<dbReference type="EMBL" id="CAJPDS010000035">
    <property type="protein sequence ID" value="CAF9924207.1"/>
    <property type="molecule type" value="Genomic_DNA"/>
</dbReference>
<dbReference type="InterPro" id="IPR036420">
    <property type="entry name" value="BRCT_dom_sf"/>
</dbReference>
<dbReference type="SUPFAM" id="SSF52113">
    <property type="entry name" value="BRCT domain"/>
    <property type="match status" value="1"/>
</dbReference>
<keyword evidence="4" id="KW-1185">Reference proteome</keyword>
<evidence type="ECO:0000259" key="2">
    <source>
        <dbReference type="PROSITE" id="PS50172"/>
    </source>
</evidence>
<evidence type="ECO:0000313" key="4">
    <source>
        <dbReference type="Proteomes" id="UP000664521"/>
    </source>
</evidence>
<evidence type="ECO:0000256" key="1">
    <source>
        <dbReference type="SAM" id="MobiDB-lite"/>
    </source>
</evidence>
<dbReference type="GO" id="GO:0017125">
    <property type="term" value="F:deoxycytidyl transferase activity"/>
    <property type="evidence" value="ECO:0007669"/>
    <property type="project" value="TreeGrafter"/>
</dbReference>
<dbReference type="GO" id="GO:0070987">
    <property type="term" value="P:error-free translesion synthesis"/>
    <property type="evidence" value="ECO:0007669"/>
    <property type="project" value="TreeGrafter"/>
</dbReference>
<organism evidence="3 4">
    <name type="scientific">Heterodermia speciosa</name>
    <dbReference type="NCBI Taxonomy" id="116794"/>
    <lineage>
        <taxon>Eukaryota</taxon>
        <taxon>Fungi</taxon>
        <taxon>Dikarya</taxon>
        <taxon>Ascomycota</taxon>
        <taxon>Pezizomycotina</taxon>
        <taxon>Lecanoromycetes</taxon>
        <taxon>OSLEUM clade</taxon>
        <taxon>Lecanoromycetidae</taxon>
        <taxon>Caliciales</taxon>
        <taxon>Physciaceae</taxon>
        <taxon>Heterodermia</taxon>
    </lineage>
</organism>
<comment type="caution">
    <text evidence="3">The sequence shown here is derived from an EMBL/GenBank/DDBJ whole genome shotgun (WGS) entry which is preliminary data.</text>
</comment>
<dbReference type="GO" id="GO:0042276">
    <property type="term" value="P:error-prone translesion synthesis"/>
    <property type="evidence" value="ECO:0007669"/>
    <property type="project" value="TreeGrafter"/>
</dbReference>
<dbReference type="InterPro" id="IPR001357">
    <property type="entry name" value="BRCT_dom"/>
</dbReference>
<feature type="compositionally biased region" description="Basic and acidic residues" evidence="1">
    <location>
        <begin position="74"/>
        <end position="88"/>
    </location>
</feature>
<feature type="region of interest" description="Disordered" evidence="1">
    <location>
        <begin position="107"/>
        <end position="131"/>
    </location>
</feature>
<accession>A0A8H3FFD1</accession>
<dbReference type="OrthoDB" id="427711at2759"/>
<feature type="compositionally biased region" description="Pro residues" evidence="1">
    <location>
        <begin position="1"/>
        <end position="12"/>
    </location>
</feature>